<evidence type="ECO:0000313" key="4">
    <source>
        <dbReference type="Proteomes" id="UP000494205"/>
    </source>
</evidence>
<proteinExistence type="predicted"/>
<organism evidence="1 4">
    <name type="scientific">Paraburkholderia rhynchosiae</name>
    <dbReference type="NCBI Taxonomy" id="487049"/>
    <lineage>
        <taxon>Bacteria</taxon>
        <taxon>Pseudomonadati</taxon>
        <taxon>Pseudomonadota</taxon>
        <taxon>Betaproteobacteria</taxon>
        <taxon>Burkholderiales</taxon>
        <taxon>Burkholderiaceae</taxon>
        <taxon>Paraburkholderia</taxon>
    </lineage>
</organism>
<protein>
    <submittedName>
        <fullName evidence="1">Uncharacterized protein</fullName>
    </submittedName>
</protein>
<dbReference type="EMBL" id="PNXY01000039">
    <property type="protein sequence ID" value="PMS23535.1"/>
    <property type="molecule type" value="Genomic_DNA"/>
</dbReference>
<reference evidence="1 4" key="2">
    <citation type="submission" date="2020-04" db="EMBL/GenBank/DDBJ databases">
        <authorList>
            <person name="De Canck E."/>
        </authorList>
    </citation>
    <scope>NUCLEOTIDE SEQUENCE [LARGE SCALE GENOMIC DNA]</scope>
    <source>
        <strain evidence="1 4">LMG 27174</strain>
    </source>
</reference>
<name>A0A2N7W2B5_9BURK</name>
<dbReference type="AlphaFoldDB" id="A0A2N7W2B5"/>
<reference evidence="2 3" key="1">
    <citation type="submission" date="2018-01" db="EMBL/GenBank/DDBJ databases">
        <title>Whole genome analyses suggest that Burkholderia sensu lato contains two further novel genera in the rhizoxinica-symbiotica group Mycetohabitans gen. nov., and Trinickia gen. nov.: implications for the evolution of diazotrophy and nodulation in the Burkholderiaceae.</title>
        <authorList>
            <person name="Estrada-de los Santos P."/>
            <person name="Palmer M."/>
            <person name="Chavez-Ramirez B."/>
            <person name="Beukes C."/>
            <person name="Steenkamp E.T."/>
            <person name="Hirsch A.M."/>
            <person name="Manyaka P."/>
            <person name="Maluk M."/>
            <person name="Lafos M."/>
            <person name="Crook M."/>
            <person name="Gross E."/>
            <person name="Simon M.F."/>
            <person name="Bueno dos Reis Junior F."/>
            <person name="Poole P.S."/>
            <person name="Venter S.N."/>
            <person name="James E.K."/>
        </authorList>
    </citation>
    <scope>NUCLEOTIDE SEQUENCE [LARGE SCALE GENOMIC DNA]</scope>
    <source>
        <strain evidence="2 3">WSM 3937</strain>
    </source>
</reference>
<gene>
    <name evidence="2" type="ORF">C0Z16_32175</name>
    <name evidence="1" type="ORF">LMG27174_06634</name>
</gene>
<evidence type="ECO:0000313" key="2">
    <source>
        <dbReference type="EMBL" id="PMS23535.1"/>
    </source>
</evidence>
<dbReference type="Proteomes" id="UP000494205">
    <property type="component" value="Unassembled WGS sequence"/>
</dbReference>
<dbReference type="EMBL" id="CADIJZ010000043">
    <property type="protein sequence ID" value="CAB3740306.1"/>
    <property type="molecule type" value="Genomic_DNA"/>
</dbReference>
<evidence type="ECO:0000313" key="3">
    <source>
        <dbReference type="Proteomes" id="UP000235659"/>
    </source>
</evidence>
<evidence type="ECO:0000313" key="1">
    <source>
        <dbReference type="EMBL" id="CAB3740306.1"/>
    </source>
</evidence>
<keyword evidence="3" id="KW-1185">Reference proteome</keyword>
<accession>A0A2N7W2B5</accession>
<dbReference type="Proteomes" id="UP000235659">
    <property type="component" value="Unassembled WGS sequence"/>
</dbReference>
<sequence length="106" mass="11921">MAIDDTPLEFVVTRDDLFTFTHGELFGTCTRRPTRLVLMSGSGASRKRYSTAFAMKAESCLRSRQTVIISEGYARTAAEAAYDMRACLRRQIAKAEEAYVRSRPTD</sequence>